<evidence type="ECO:0000313" key="5">
    <source>
        <dbReference type="Proteomes" id="UP001199916"/>
    </source>
</evidence>
<protein>
    <submittedName>
        <fullName evidence="4">Fused response regulator/phosphatase</fullName>
    </submittedName>
</protein>
<dbReference type="SUPFAM" id="SSF52172">
    <property type="entry name" value="CheY-like"/>
    <property type="match status" value="1"/>
</dbReference>
<dbReference type="PROSITE" id="PS50110">
    <property type="entry name" value="RESPONSE_REGULATORY"/>
    <property type="match status" value="1"/>
</dbReference>
<feature type="modified residue" description="4-aspartylphosphate" evidence="2">
    <location>
        <position position="61"/>
    </location>
</feature>
<dbReference type="RefSeq" id="WP_019421687.1">
    <property type="nucleotide sequence ID" value="NZ_JAJNBZ010000022.1"/>
</dbReference>
<dbReference type="InterPro" id="IPR011006">
    <property type="entry name" value="CheY-like_superfamily"/>
</dbReference>
<dbReference type="SMART" id="SM00331">
    <property type="entry name" value="PP2C_SIG"/>
    <property type="match status" value="1"/>
</dbReference>
<keyword evidence="1" id="KW-0378">Hydrolase</keyword>
<evidence type="ECO:0000256" key="2">
    <source>
        <dbReference type="PROSITE-ProRule" id="PRU00169"/>
    </source>
</evidence>
<dbReference type="Pfam" id="PF07228">
    <property type="entry name" value="SpoIIE"/>
    <property type="match status" value="1"/>
</dbReference>
<organism evidence="4 5">
    <name type="scientific">Paenibacillus profundus</name>
    <dbReference type="NCBI Taxonomy" id="1173085"/>
    <lineage>
        <taxon>Bacteria</taxon>
        <taxon>Bacillati</taxon>
        <taxon>Bacillota</taxon>
        <taxon>Bacilli</taxon>
        <taxon>Bacillales</taxon>
        <taxon>Paenibacillaceae</taxon>
        <taxon>Paenibacillus</taxon>
    </lineage>
</organism>
<dbReference type="PANTHER" id="PTHR43156">
    <property type="entry name" value="STAGE II SPORULATION PROTEIN E-RELATED"/>
    <property type="match status" value="1"/>
</dbReference>
<dbReference type="InterPro" id="IPR001789">
    <property type="entry name" value="Sig_transdc_resp-reg_receiver"/>
</dbReference>
<dbReference type="InterPro" id="IPR001932">
    <property type="entry name" value="PPM-type_phosphatase-like_dom"/>
</dbReference>
<dbReference type="EMBL" id="JAJNBZ010000022">
    <property type="protein sequence ID" value="MCE5171940.1"/>
    <property type="molecule type" value="Genomic_DNA"/>
</dbReference>
<dbReference type="SMART" id="SM00448">
    <property type="entry name" value="REC"/>
    <property type="match status" value="1"/>
</dbReference>
<dbReference type="SUPFAM" id="SSF81606">
    <property type="entry name" value="PP2C-like"/>
    <property type="match status" value="1"/>
</dbReference>
<sequence>MNVLVVDDNPTNVMLIREILRKAGYNGIQTAASAREMYNVLGMEGPLGPLKVPDIDLILLDMMMPEIDGLEACRTIQQYSELRDIPIIIVTAIGDSHMLAEALDAGAVDYVTKPINRIELLARIRLALRLKREKDWHKERDRHIREELRLAAKVQTSVLTEPFHDDHITIDALYQPSEELAGDLYAWFPLGQGRYGIIIIDMMGHGVSSALLCMFIASVLRDAVMQIEQPDLVLKRLNTKFHQLHMNGNLMLYYMTALYVVVDTNKQCIQYANAGHPPGIVMMEDGHMIALESTGYPVGMFPELEVETHEVPCKSRARMALYTDGLMEAAGDTVETAMKRMAQLLKQESSFQSKAWNELFHPSSDIDSKDDKCLIWVDVH</sequence>
<dbReference type="InterPro" id="IPR036457">
    <property type="entry name" value="PPM-type-like_dom_sf"/>
</dbReference>
<name>A0ABS8YMV8_9BACL</name>
<dbReference type="Pfam" id="PF00072">
    <property type="entry name" value="Response_reg"/>
    <property type="match status" value="1"/>
</dbReference>
<proteinExistence type="predicted"/>
<dbReference type="PANTHER" id="PTHR43156:SF14">
    <property type="entry name" value="PHOSPHOSERINE PHOSPHATASE RSBP"/>
    <property type="match status" value="1"/>
</dbReference>
<dbReference type="Gene3D" id="3.40.50.2300">
    <property type="match status" value="1"/>
</dbReference>
<comment type="caution">
    <text evidence="4">The sequence shown here is derived from an EMBL/GenBank/DDBJ whole genome shotgun (WGS) entry which is preliminary data.</text>
</comment>
<keyword evidence="2" id="KW-0597">Phosphoprotein</keyword>
<gene>
    <name evidence="4" type="ORF">LQV63_21910</name>
</gene>
<dbReference type="Proteomes" id="UP001199916">
    <property type="component" value="Unassembled WGS sequence"/>
</dbReference>
<evidence type="ECO:0000313" key="4">
    <source>
        <dbReference type="EMBL" id="MCE5171940.1"/>
    </source>
</evidence>
<accession>A0ABS8YMV8</accession>
<dbReference type="Gene3D" id="3.60.40.10">
    <property type="entry name" value="PPM-type phosphatase domain"/>
    <property type="match status" value="1"/>
</dbReference>
<reference evidence="4 5" key="1">
    <citation type="submission" date="2021-11" db="EMBL/GenBank/DDBJ databases">
        <title>Draft genome sequence of Paenibacillus profundus YoMME, a new Gram-positive bacteria with exoelectrogenic properties.</title>
        <authorList>
            <person name="Hubenova Y."/>
            <person name="Hubenova E."/>
            <person name="Manasiev Y."/>
            <person name="Peykov S."/>
            <person name="Mitov M."/>
        </authorList>
    </citation>
    <scope>NUCLEOTIDE SEQUENCE [LARGE SCALE GENOMIC DNA]</scope>
    <source>
        <strain evidence="4 5">YoMME</strain>
    </source>
</reference>
<dbReference type="InterPro" id="IPR052016">
    <property type="entry name" value="Bact_Sigma-Reg"/>
</dbReference>
<keyword evidence="5" id="KW-1185">Reference proteome</keyword>
<feature type="domain" description="Response regulatory" evidence="3">
    <location>
        <begin position="2"/>
        <end position="128"/>
    </location>
</feature>
<evidence type="ECO:0000256" key="1">
    <source>
        <dbReference type="ARBA" id="ARBA00022801"/>
    </source>
</evidence>
<evidence type="ECO:0000259" key="3">
    <source>
        <dbReference type="PROSITE" id="PS50110"/>
    </source>
</evidence>